<feature type="repeat" description="ANK" evidence="11">
    <location>
        <begin position="342"/>
        <end position="374"/>
    </location>
</feature>
<feature type="repeat" description="ANK" evidence="11">
    <location>
        <begin position="485"/>
        <end position="517"/>
    </location>
</feature>
<evidence type="ECO:0000256" key="3">
    <source>
        <dbReference type="ARBA" id="ARBA00022606"/>
    </source>
</evidence>
<dbReference type="Gene3D" id="1.25.40.20">
    <property type="entry name" value="Ankyrin repeat-containing domain"/>
    <property type="match status" value="7"/>
</dbReference>
<feature type="coiled-coil region" evidence="12">
    <location>
        <begin position="1315"/>
        <end position="1342"/>
    </location>
</feature>
<comment type="subcellular location">
    <subcellularLocation>
        <location evidence="1">Membrane</location>
        <topology evidence="1">Multi-pass membrane protein</topology>
    </subcellularLocation>
</comment>
<protein>
    <recommendedName>
        <fullName evidence="15">Ion transport domain-containing protein</fullName>
    </recommendedName>
</protein>
<evidence type="ECO:0000256" key="7">
    <source>
        <dbReference type="ARBA" id="ARBA00023043"/>
    </source>
</evidence>
<feature type="repeat" description="ANK" evidence="11">
    <location>
        <begin position="584"/>
        <end position="616"/>
    </location>
</feature>
<feature type="transmembrane region" description="Helical" evidence="14">
    <location>
        <begin position="1080"/>
        <end position="1097"/>
    </location>
</feature>
<comment type="caution">
    <text evidence="16">The sequence shown here is derived from an EMBL/GenBank/DDBJ whole genome shotgun (WGS) entry which is preliminary data.</text>
</comment>
<feature type="repeat" description="ANK" evidence="11">
    <location>
        <begin position="686"/>
        <end position="710"/>
    </location>
</feature>
<evidence type="ECO:0000256" key="9">
    <source>
        <dbReference type="ARBA" id="ARBA00023136"/>
    </source>
</evidence>
<feature type="repeat" description="ANK" evidence="11">
    <location>
        <begin position="653"/>
        <end position="685"/>
    </location>
</feature>
<accession>A0AAV2PJG8</accession>
<keyword evidence="9 14" id="KW-0472">Membrane</keyword>
<dbReference type="Pfam" id="PF00023">
    <property type="entry name" value="Ank"/>
    <property type="match status" value="2"/>
</dbReference>
<feature type="repeat" description="ANK" evidence="11">
    <location>
        <begin position="442"/>
        <end position="474"/>
    </location>
</feature>
<dbReference type="GO" id="GO:0034703">
    <property type="term" value="C:cation channel complex"/>
    <property type="evidence" value="ECO:0007669"/>
    <property type="project" value="UniProtKB-ARBA"/>
</dbReference>
<organism evidence="16 17">
    <name type="scientific">Meganyctiphanes norvegica</name>
    <name type="common">Northern krill</name>
    <name type="synonym">Thysanopoda norvegica</name>
    <dbReference type="NCBI Taxonomy" id="48144"/>
    <lineage>
        <taxon>Eukaryota</taxon>
        <taxon>Metazoa</taxon>
        <taxon>Ecdysozoa</taxon>
        <taxon>Arthropoda</taxon>
        <taxon>Crustacea</taxon>
        <taxon>Multicrustacea</taxon>
        <taxon>Malacostraca</taxon>
        <taxon>Eumalacostraca</taxon>
        <taxon>Eucarida</taxon>
        <taxon>Euphausiacea</taxon>
        <taxon>Euphausiidae</taxon>
        <taxon>Meganyctiphanes</taxon>
    </lineage>
</organism>
<name>A0AAV2PJG8_MEGNR</name>
<keyword evidence="5" id="KW-0677">Repeat</keyword>
<sequence length="1355" mass="152096">MAMDRTQKLSGKVIGKHSLRTFNDIRLHLTIERLYLNRLSLAGPYGQPDCYCWSRGPAKDSVDNVSVIIVQGVQKYQYRLKTAYCSRIPKNTTLSTRPWKSPKCFPLTTAATLSESNNQATILIKTPLRALQQSQSIIHHPTLRVDIVPLHKFLGPLNGLPNFLKHFGTPMSYEGLAAKTVNRIGIKLMGPRVSVDAASLYPEIADIILNNGGNVINSYDLISRKLHQLARDGNSEVLGAALSRLGDQGRRRINHLDGDKLSPLHYAARYAHINTVKTLINYGAKVNIRGQDKLTPLHFAARYRKTIKSAGRHGEEEVTEKDEEEEEVEEKEEGEEGQLTVTSLTSISGAKPLGEDSIVRVLVESGAEVNAEDVYGQTPLHFAAMRGNEAAALDLLSYPQVNIEANDRQAMTPLSVAATFGYTDIARRLINSGAQLLAMDESAQIPLHRAAMEGNLEIVELLLQAAVRKGDENTVHRMVRAQDSDRQTPLHQAVENGHHKVASRLLRAGADVNAVQDTLATSLHAAAVVGDEELIKLLIQYGGRVDATDANQQTPLHHAAAHDQSQAVTVLLDNGSKIEKKDSDSFTPLLLAACNGHASVVETLLDRGANISAVEKDDKTCIYWCADQGNVKALKVLLKDHHSSAMIDQSDRFDNSPLHTAAEHGYVEISHLLLEAGSKIDNMNEDSETALHIAAENGRSKVVRELVNRNRFLVSDENEDSNTALHLASLEGHVEVIKILLEFGANVEARNTALWTPLDCAASKGHVGSCLLLLDYDSPLDPMDKNKTTPLLLAARDGHVQVTKLLLERGASLDACDAKGRNALELSISNGRRDVAMAIIKSSEWENALRNVRENSKGSRITPFRMLVRKFPSVAELVLDKCTASNGVDADDWNFEMYFNFKYIDDSYSMSHLADITSIGSSTSLLLDCPYDDDGKLLNEAQTYTTDERELKVNHPLSLMIKYKRLNLLAHPVSISLVKHKWMKYGRWVYYSSLLLYALFLTFLTGYILTARDWKQFPLNDTNLQKIRQTPGCKELDDQSDLTQKVLHDAGKWTIIVLAVIHVLKEILQFYQARKNYFGFENLMEWICYVSAVLVVIDFNDGCYVREGWQMQLAAASIFLGWMNLLLFIRKFPFVGIYVVMFTDIFNTFARFCVVFLLFIIAFALSFYTVLRDMPPFETPGKSILKTTIMMIGEFEFDSIFNNEDLDLPYPEVTTVVFVAFIILMSIIIMNLLVGLAVDDIKQVQDQAMLKRLAMQTQLVLDVETVIPDFFRRMYSISKKNVHPNKRHGLFSMLFGDIQIMKQFDLEEGNKMSEQEEMRRDIDYLKSTLDEVKEQNRRLQKYFIIINHIEKNKNK</sequence>
<feature type="non-terminal residue" evidence="16">
    <location>
        <position position="1355"/>
    </location>
</feature>
<evidence type="ECO:0000256" key="8">
    <source>
        <dbReference type="ARBA" id="ARBA00023065"/>
    </source>
</evidence>
<keyword evidence="6 14" id="KW-1133">Transmembrane helix</keyword>
<dbReference type="SMART" id="SM00248">
    <property type="entry name" value="ANK"/>
    <property type="match status" value="16"/>
</dbReference>
<feature type="repeat" description="ANK" evidence="11">
    <location>
        <begin position="259"/>
        <end position="291"/>
    </location>
</feature>
<feature type="repeat" description="ANK" evidence="11">
    <location>
        <begin position="720"/>
        <end position="752"/>
    </location>
</feature>
<evidence type="ECO:0000256" key="14">
    <source>
        <dbReference type="SAM" id="Phobius"/>
    </source>
</evidence>
<dbReference type="InterPro" id="IPR052076">
    <property type="entry name" value="TRP_cation_channel"/>
</dbReference>
<keyword evidence="3" id="KW-0716">Sensory transduction</keyword>
<dbReference type="PANTHER" id="PTHR47143">
    <property type="entry name" value="TRANSIENT RECEPTOR POTENTIAL CATION CHANNEL PROTEIN PAINLESS"/>
    <property type="match status" value="1"/>
</dbReference>
<feature type="region of interest" description="Disordered" evidence="13">
    <location>
        <begin position="310"/>
        <end position="348"/>
    </location>
</feature>
<keyword evidence="10" id="KW-0407">Ion channel</keyword>
<dbReference type="Pfam" id="PF12796">
    <property type="entry name" value="Ank_2"/>
    <property type="match status" value="5"/>
</dbReference>
<dbReference type="Pfam" id="PF00520">
    <property type="entry name" value="Ion_trans"/>
    <property type="match status" value="1"/>
</dbReference>
<gene>
    <name evidence="16" type="ORF">MNOR_LOCUS1314</name>
</gene>
<evidence type="ECO:0000256" key="4">
    <source>
        <dbReference type="ARBA" id="ARBA00022692"/>
    </source>
</evidence>
<feature type="domain" description="Ion transport" evidence="15">
    <location>
        <begin position="1049"/>
        <end position="1248"/>
    </location>
</feature>
<evidence type="ECO:0000256" key="5">
    <source>
        <dbReference type="ARBA" id="ARBA00022737"/>
    </source>
</evidence>
<evidence type="ECO:0000256" key="2">
    <source>
        <dbReference type="ARBA" id="ARBA00022448"/>
    </source>
</evidence>
<dbReference type="PROSITE" id="PS50297">
    <property type="entry name" value="ANK_REP_REGION"/>
    <property type="match status" value="12"/>
</dbReference>
<proteinExistence type="predicted"/>
<evidence type="ECO:0000256" key="11">
    <source>
        <dbReference type="PROSITE-ProRule" id="PRU00023"/>
    </source>
</evidence>
<dbReference type="SUPFAM" id="SSF48403">
    <property type="entry name" value="Ankyrin repeat"/>
    <property type="match status" value="3"/>
</dbReference>
<evidence type="ECO:0000256" key="6">
    <source>
        <dbReference type="ARBA" id="ARBA00022989"/>
    </source>
</evidence>
<dbReference type="InterPro" id="IPR036770">
    <property type="entry name" value="Ankyrin_rpt-contain_sf"/>
</dbReference>
<reference evidence="16 17" key="1">
    <citation type="submission" date="2024-05" db="EMBL/GenBank/DDBJ databases">
        <authorList>
            <person name="Wallberg A."/>
        </authorList>
    </citation>
    <scope>NUCLEOTIDE SEQUENCE [LARGE SCALE GENOMIC DNA]</scope>
</reference>
<feature type="compositionally biased region" description="Polar residues" evidence="13">
    <location>
        <begin position="339"/>
        <end position="348"/>
    </location>
</feature>
<keyword evidence="17" id="KW-1185">Reference proteome</keyword>
<feature type="transmembrane region" description="Helical" evidence="14">
    <location>
        <begin position="1109"/>
        <end position="1129"/>
    </location>
</feature>
<evidence type="ECO:0000256" key="1">
    <source>
        <dbReference type="ARBA" id="ARBA00004141"/>
    </source>
</evidence>
<evidence type="ECO:0000256" key="12">
    <source>
        <dbReference type="SAM" id="Coils"/>
    </source>
</evidence>
<feature type="transmembrane region" description="Helical" evidence="14">
    <location>
        <begin position="988"/>
        <end position="1009"/>
    </location>
</feature>
<feature type="repeat" description="ANK" evidence="11">
    <location>
        <begin position="786"/>
        <end position="818"/>
    </location>
</feature>
<feature type="repeat" description="ANK" evidence="11">
    <location>
        <begin position="518"/>
        <end position="550"/>
    </location>
</feature>
<evidence type="ECO:0000256" key="13">
    <source>
        <dbReference type="SAM" id="MobiDB-lite"/>
    </source>
</evidence>
<dbReference type="InterPro" id="IPR002110">
    <property type="entry name" value="Ankyrin_rpt"/>
</dbReference>
<dbReference type="PROSITE" id="PS50088">
    <property type="entry name" value="ANK_REPEAT"/>
    <property type="match status" value="13"/>
</dbReference>
<evidence type="ECO:0000256" key="10">
    <source>
        <dbReference type="ARBA" id="ARBA00023303"/>
    </source>
</evidence>
<feature type="repeat" description="ANK" evidence="11">
    <location>
        <begin position="409"/>
        <end position="441"/>
    </location>
</feature>
<evidence type="ECO:0000259" key="15">
    <source>
        <dbReference type="Pfam" id="PF00520"/>
    </source>
</evidence>
<feature type="transmembrane region" description="Helical" evidence="14">
    <location>
        <begin position="1216"/>
        <end position="1238"/>
    </location>
</feature>
<evidence type="ECO:0000313" key="17">
    <source>
        <dbReference type="Proteomes" id="UP001497623"/>
    </source>
</evidence>
<feature type="transmembrane region" description="Helical" evidence="14">
    <location>
        <begin position="1149"/>
        <end position="1171"/>
    </location>
</feature>
<dbReference type="Proteomes" id="UP001497623">
    <property type="component" value="Unassembled WGS sequence"/>
</dbReference>
<keyword evidence="8" id="KW-0406">Ion transport</keyword>
<dbReference type="EMBL" id="CAXKWB010000347">
    <property type="protein sequence ID" value="CAL4060386.1"/>
    <property type="molecule type" value="Genomic_DNA"/>
</dbReference>
<evidence type="ECO:0000313" key="16">
    <source>
        <dbReference type="EMBL" id="CAL4060386.1"/>
    </source>
</evidence>
<dbReference type="PRINTS" id="PR01415">
    <property type="entry name" value="ANKYRIN"/>
</dbReference>
<keyword evidence="12" id="KW-0175">Coiled coil</keyword>
<feature type="compositionally biased region" description="Acidic residues" evidence="13">
    <location>
        <begin position="317"/>
        <end position="336"/>
    </location>
</feature>
<dbReference type="InterPro" id="IPR005821">
    <property type="entry name" value="Ion_trans_dom"/>
</dbReference>
<dbReference type="GO" id="GO:0005216">
    <property type="term" value="F:monoatomic ion channel activity"/>
    <property type="evidence" value="ECO:0007669"/>
    <property type="project" value="InterPro"/>
</dbReference>
<feature type="repeat" description="ANK" evidence="11">
    <location>
        <begin position="551"/>
        <end position="583"/>
    </location>
</feature>
<keyword evidence="7 11" id="KW-0040">ANK repeat</keyword>
<dbReference type="PANTHER" id="PTHR47143:SF3">
    <property type="entry name" value="PWWP DOMAIN-CONTAINING PROTEIN"/>
    <property type="match status" value="1"/>
</dbReference>
<feature type="repeat" description="ANK" evidence="11">
    <location>
        <begin position="375"/>
        <end position="408"/>
    </location>
</feature>
<keyword evidence="4 14" id="KW-0812">Transmembrane</keyword>
<keyword evidence="2" id="KW-0813">Transport</keyword>